<dbReference type="InParanoid" id="A0A2T3AV44"/>
<dbReference type="Gene3D" id="3.40.50.720">
    <property type="entry name" value="NAD(P)-binding Rossmann-like Domain"/>
    <property type="match status" value="1"/>
</dbReference>
<dbReference type="PRINTS" id="PR00080">
    <property type="entry name" value="SDRFAMILY"/>
</dbReference>
<dbReference type="AlphaFoldDB" id="A0A2T3AV44"/>
<organism evidence="2 3">
    <name type="scientific">Amorphotheca resinae ATCC 22711</name>
    <dbReference type="NCBI Taxonomy" id="857342"/>
    <lineage>
        <taxon>Eukaryota</taxon>
        <taxon>Fungi</taxon>
        <taxon>Dikarya</taxon>
        <taxon>Ascomycota</taxon>
        <taxon>Pezizomycotina</taxon>
        <taxon>Leotiomycetes</taxon>
        <taxon>Helotiales</taxon>
        <taxon>Amorphothecaceae</taxon>
        <taxon>Amorphotheca</taxon>
    </lineage>
</organism>
<dbReference type="EMBL" id="KZ679015">
    <property type="protein sequence ID" value="PSS12524.1"/>
    <property type="molecule type" value="Genomic_DNA"/>
</dbReference>
<sequence>MRNLGAASLHQLDITSHASIAGFSQALASQPVDLLLNIAGIMPPKASDTLETVSLSTLTKTFETNTFGPLLLVQSILPNLLSPEARNPTIANVSSRVGSIGDNSSGGAYAYRASKAALNAVSKSMAVDLRERGVTVAIMHPGIVKSGLDPASAELKEAVEPEVAVSGLWEVLKRIGLEDTGRFWNREGREIEW</sequence>
<keyword evidence="3" id="KW-1185">Reference proteome</keyword>
<dbReference type="InterPro" id="IPR002347">
    <property type="entry name" value="SDR_fam"/>
</dbReference>
<protein>
    <submittedName>
        <fullName evidence="2">Uncharacterized protein</fullName>
    </submittedName>
</protein>
<name>A0A2T3AV44_AMORE</name>
<dbReference type="Pfam" id="PF00106">
    <property type="entry name" value="adh_short"/>
    <property type="match status" value="1"/>
</dbReference>
<comment type="similarity">
    <text evidence="1">Belongs to the short-chain dehydrogenases/reductases (SDR) family.</text>
</comment>
<dbReference type="RefSeq" id="XP_024718522.1">
    <property type="nucleotide sequence ID" value="XM_024866965.1"/>
</dbReference>
<evidence type="ECO:0000313" key="3">
    <source>
        <dbReference type="Proteomes" id="UP000241818"/>
    </source>
</evidence>
<dbReference type="PRINTS" id="PR00081">
    <property type="entry name" value="GDHRDH"/>
</dbReference>
<dbReference type="GeneID" id="36575046"/>
<evidence type="ECO:0000256" key="1">
    <source>
        <dbReference type="RuleBase" id="RU000363"/>
    </source>
</evidence>
<dbReference type="PANTHER" id="PTHR45458">
    <property type="entry name" value="SHORT-CHAIN DEHYDROGENASE/REDUCTASE SDR"/>
    <property type="match status" value="1"/>
</dbReference>
<accession>A0A2T3AV44</accession>
<dbReference type="InterPro" id="IPR036291">
    <property type="entry name" value="NAD(P)-bd_dom_sf"/>
</dbReference>
<reference evidence="2 3" key="1">
    <citation type="journal article" date="2018" name="New Phytol.">
        <title>Comparative genomics and transcriptomics depict ericoid mycorrhizal fungi as versatile saprotrophs and plant mutualists.</title>
        <authorList>
            <person name="Martino E."/>
            <person name="Morin E."/>
            <person name="Grelet G.A."/>
            <person name="Kuo A."/>
            <person name="Kohler A."/>
            <person name="Daghino S."/>
            <person name="Barry K.W."/>
            <person name="Cichocki N."/>
            <person name="Clum A."/>
            <person name="Dockter R.B."/>
            <person name="Hainaut M."/>
            <person name="Kuo R.C."/>
            <person name="LaButti K."/>
            <person name="Lindahl B.D."/>
            <person name="Lindquist E.A."/>
            <person name="Lipzen A."/>
            <person name="Khouja H.R."/>
            <person name="Magnuson J."/>
            <person name="Murat C."/>
            <person name="Ohm R.A."/>
            <person name="Singer S.W."/>
            <person name="Spatafora J.W."/>
            <person name="Wang M."/>
            <person name="Veneault-Fourrey C."/>
            <person name="Henrissat B."/>
            <person name="Grigoriev I.V."/>
            <person name="Martin F.M."/>
            <person name="Perotto S."/>
        </authorList>
    </citation>
    <scope>NUCLEOTIDE SEQUENCE [LARGE SCALE GENOMIC DNA]</scope>
    <source>
        <strain evidence="2 3">ATCC 22711</strain>
    </source>
</reference>
<dbReference type="OrthoDB" id="5296at2759"/>
<dbReference type="GO" id="GO:0016616">
    <property type="term" value="F:oxidoreductase activity, acting on the CH-OH group of donors, NAD or NADP as acceptor"/>
    <property type="evidence" value="ECO:0007669"/>
    <property type="project" value="TreeGrafter"/>
</dbReference>
<dbReference type="PANTHER" id="PTHR45458:SF1">
    <property type="entry name" value="SHORT CHAIN DEHYDROGENASE"/>
    <property type="match status" value="1"/>
</dbReference>
<proteinExistence type="inferred from homology"/>
<dbReference type="Proteomes" id="UP000241818">
    <property type="component" value="Unassembled WGS sequence"/>
</dbReference>
<evidence type="ECO:0000313" key="2">
    <source>
        <dbReference type="EMBL" id="PSS12524.1"/>
    </source>
</evidence>
<gene>
    <name evidence="2" type="ORF">M430DRAFT_36627</name>
</gene>
<dbReference type="InterPro" id="IPR052184">
    <property type="entry name" value="SDR_enzymes"/>
</dbReference>
<dbReference type="SUPFAM" id="SSF51735">
    <property type="entry name" value="NAD(P)-binding Rossmann-fold domains"/>
    <property type="match status" value="1"/>
</dbReference>